<evidence type="ECO:0008006" key="4">
    <source>
        <dbReference type="Google" id="ProtNLM"/>
    </source>
</evidence>
<organism evidence="2 3">
    <name type="scientific">Paraburkholderia monticola</name>
    <dbReference type="NCBI Taxonomy" id="1399968"/>
    <lineage>
        <taxon>Bacteria</taxon>
        <taxon>Pseudomonadati</taxon>
        <taxon>Pseudomonadota</taxon>
        <taxon>Betaproteobacteria</taxon>
        <taxon>Burkholderiales</taxon>
        <taxon>Burkholderiaceae</taxon>
        <taxon>Paraburkholderia</taxon>
    </lineage>
</organism>
<dbReference type="Proteomes" id="UP000075613">
    <property type="component" value="Unassembled WGS sequence"/>
</dbReference>
<dbReference type="InterPro" id="IPR021521">
    <property type="entry name" value="DUF3185"/>
</dbReference>
<dbReference type="Pfam" id="PF11381">
    <property type="entry name" value="DUF3185"/>
    <property type="match status" value="1"/>
</dbReference>
<feature type="transmembrane region" description="Helical" evidence="1">
    <location>
        <begin position="7"/>
        <end position="24"/>
    </location>
</feature>
<reference evidence="2 3" key="1">
    <citation type="journal article" date="2015" name="Int. J. Syst. Evol. Microbiol.">
        <title>Burkholderia monticola sp. nov., isolated from mountain soil.</title>
        <authorList>
            <person name="Baek I."/>
            <person name="Seo B."/>
            <person name="Lee I."/>
            <person name="Yi H."/>
            <person name="Chun J."/>
        </authorList>
    </citation>
    <scope>NUCLEOTIDE SEQUENCE [LARGE SCALE GENOMIC DNA]</scope>
    <source>
        <strain evidence="2 3">JC2948</strain>
    </source>
</reference>
<dbReference type="EMBL" id="LRBG01000004">
    <property type="protein sequence ID" value="KXU89890.1"/>
    <property type="molecule type" value="Genomic_DNA"/>
</dbReference>
<proteinExistence type="predicted"/>
<evidence type="ECO:0000256" key="1">
    <source>
        <dbReference type="SAM" id="Phobius"/>
    </source>
</evidence>
<evidence type="ECO:0000313" key="2">
    <source>
        <dbReference type="EMBL" id="KXU89890.1"/>
    </source>
</evidence>
<name>A0A149PXU0_9BURK</name>
<sequence>MTKAISIALIVGGIVLLYFGGQAFNSVSSDVSRFFTGSPSNKAIVLIVAGVVATLAGLTGVALSGRRR</sequence>
<keyword evidence="1" id="KW-0472">Membrane</keyword>
<dbReference type="RefSeq" id="WP_062125489.1">
    <property type="nucleotide sequence ID" value="NZ_LRBG01000004.1"/>
</dbReference>
<comment type="caution">
    <text evidence="2">The sequence shown here is derived from an EMBL/GenBank/DDBJ whole genome shotgun (WGS) entry which is preliminary data.</text>
</comment>
<evidence type="ECO:0000313" key="3">
    <source>
        <dbReference type="Proteomes" id="UP000075613"/>
    </source>
</evidence>
<feature type="transmembrane region" description="Helical" evidence="1">
    <location>
        <begin position="44"/>
        <end position="63"/>
    </location>
</feature>
<keyword evidence="1" id="KW-1133">Transmembrane helix</keyword>
<dbReference type="STRING" id="1399968.CI15_06820"/>
<protein>
    <recommendedName>
        <fullName evidence="4">DUF3185 domain-containing protein</fullName>
    </recommendedName>
</protein>
<keyword evidence="1" id="KW-0812">Transmembrane</keyword>
<keyword evidence="3" id="KW-1185">Reference proteome</keyword>
<accession>A0A149PXU0</accession>
<gene>
    <name evidence="2" type="ORF">CI15_06820</name>
</gene>
<dbReference type="AlphaFoldDB" id="A0A149PXU0"/>
<dbReference type="OrthoDB" id="9032848at2"/>